<proteinExistence type="inferred from homology"/>
<keyword evidence="2" id="KW-0560">Oxidoreductase</keyword>
<name>A0ABV1RM58_9ALTE</name>
<accession>A0ABV1RM58</accession>
<evidence type="ECO:0000256" key="1">
    <source>
        <dbReference type="ARBA" id="ARBA00006484"/>
    </source>
</evidence>
<gene>
    <name evidence="3" type="ORF">ABS311_19295</name>
</gene>
<dbReference type="PANTHER" id="PTHR42901:SF1">
    <property type="entry name" value="ALCOHOL DEHYDROGENASE"/>
    <property type="match status" value="1"/>
</dbReference>
<dbReference type="Gene3D" id="3.40.50.720">
    <property type="entry name" value="NAD(P)-binding Rossmann-like Domain"/>
    <property type="match status" value="1"/>
</dbReference>
<dbReference type="RefSeq" id="WP_350403049.1">
    <property type="nucleotide sequence ID" value="NZ_JBELOE010000280.1"/>
</dbReference>
<evidence type="ECO:0000313" key="3">
    <source>
        <dbReference type="EMBL" id="MER2494026.1"/>
    </source>
</evidence>
<dbReference type="NCBIfam" id="NF006509">
    <property type="entry name" value="PRK08945.1"/>
    <property type="match status" value="1"/>
</dbReference>
<protein>
    <submittedName>
        <fullName evidence="3">YciK family oxidoreductase</fullName>
    </submittedName>
</protein>
<dbReference type="InterPro" id="IPR020904">
    <property type="entry name" value="Sc_DH/Rdtase_CS"/>
</dbReference>
<dbReference type="SUPFAM" id="SSF51735">
    <property type="entry name" value="NAD(P)-binding Rossmann-fold domains"/>
    <property type="match status" value="1"/>
</dbReference>
<reference evidence="3 4" key="1">
    <citation type="submission" date="2024-06" db="EMBL/GenBank/DDBJ databases">
        <authorList>
            <person name="Chen R.Y."/>
        </authorList>
    </citation>
    <scope>NUCLEOTIDE SEQUENCE [LARGE SCALE GENOMIC DNA]</scope>
    <source>
        <strain evidence="3 4">D2</strain>
    </source>
</reference>
<dbReference type="InterPro" id="IPR036291">
    <property type="entry name" value="NAD(P)-bd_dom_sf"/>
</dbReference>
<evidence type="ECO:0000313" key="4">
    <source>
        <dbReference type="Proteomes" id="UP001467690"/>
    </source>
</evidence>
<evidence type="ECO:0000256" key="2">
    <source>
        <dbReference type="ARBA" id="ARBA00023002"/>
    </source>
</evidence>
<dbReference type="PANTHER" id="PTHR42901">
    <property type="entry name" value="ALCOHOL DEHYDROGENASE"/>
    <property type="match status" value="1"/>
</dbReference>
<dbReference type="InterPro" id="IPR002347">
    <property type="entry name" value="SDR_fam"/>
</dbReference>
<comment type="similarity">
    <text evidence="1">Belongs to the short-chain dehydrogenases/reductases (SDR) family.</text>
</comment>
<organism evidence="3 4">
    <name type="scientific">Catenovulum sediminis</name>
    <dbReference type="NCBI Taxonomy" id="1740262"/>
    <lineage>
        <taxon>Bacteria</taxon>
        <taxon>Pseudomonadati</taxon>
        <taxon>Pseudomonadota</taxon>
        <taxon>Gammaproteobacteria</taxon>
        <taxon>Alteromonadales</taxon>
        <taxon>Alteromonadaceae</taxon>
        <taxon>Catenovulum</taxon>
    </lineage>
</organism>
<dbReference type="Proteomes" id="UP001467690">
    <property type="component" value="Unassembled WGS sequence"/>
</dbReference>
<sequence length="257" mass="27949">MTDQNSTLNFAVAPDCLKGKTILVTGAGAGIGKAAALAYAKHGAEVILLGRTTAKLEKVYDEIMALSDTYPIAEPAIVPLDLKGASKQNYIDMATTIEQTFGKLDGVLNNAGALGSIMPFEQFPQEMLEEVMQVNVNAQFIMMQALIPVLKKADSASIIFTSSSVGRKGRAFWGPYAISKFATEGMMQVLAEEYDNTKMRFNCINPGATATKMRQTAYPAEDQKKLKQPDEIMPVYLYLMSDESQKVNGQSLDAQPK</sequence>
<dbReference type="EMBL" id="JBELOE010000280">
    <property type="protein sequence ID" value="MER2494026.1"/>
    <property type="molecule type" value="Genomic_DNA"/>
</dbReference>
<dbReference type="PROSITE" id="PS00061">
    <property type="entry name" value="ADH_SHORT"/>
    <property type="match status" value="1"/>
</dbReference>
<dbReference type="Pfam" id="PF00106">
    <property type="entry name" value="adh_short"/>
    <property type="match status" value="1"/>
</dbReference>
<keyword evidence="4" id="KW-1185">Reference proteome</keyword>
<comment type="caution">
    <text evidence="3">The sequence shown here is derived from an EMBL/GenBank/DDBJ whole genome shotgun (WGS) entry which is preliminary data.</text>
</comment>
<dbReference type="PRINTS" id="PR00081">
    <property type="entry name" value="GDHRDH"/>
</dbReference>